<dbReference type="InterPro" id="IPR035996">
    <property type="entry name" value="4pyrrol_Methylase_sf"/>
</dbReference>
<dbReference type="GO" id="GO:0009236">
    <property type="term" value="P:cobalamin biosynthetic process"/>
    <property type="evidence" value="ECO:0007669"/>
    <property type="project" value="UniProtKB-UniPathway"/>
</dbReference>
<dbReference type="InterPro" id="IPR000878">
    <property type="entry name" value="4pyrrol_Mease"/>
</dbReference>
<protein>
    <submittedName>
        <fullName evidence="9">Cobalt-precorrin-4 C(11)-methyltransferase</fullName>
    </submittedName>
</protein>
<keyword evidence="7" id="KW-1133">Transmembrane helix</keyword>
<keyword evidence="3" id="KW-0169">Cobalamin biosynthesis</keyword>
<sequence>MARQNKKQPGPGLVSFVGAGPGDPELLTVRGRKAIEDAGLVLYAGSLVPLAVVACAGASARLVNSVPLTLWQNHALVREAALAGQNVARVHTGDPSLYGALREQAELLDQEGIPWRVIPGVTAACAAAAAVGITFTVPEITQTLVISRMEGRIPMPDNERMHKLATFETSMAIYLAGRAAENLGHELSRALPRETPVLCAHRVSQPEEKLIWTDVENMAACIAEHNIESQTIVLVLPAEGKTGAPSRLYAEDFSHAFRNGK</sequence>
<dbReference type="GO" id="GO:0046026">
    <property type="term" value="F:precorrin-4 C11-methyltransferase activity"/>
    <property type="evidence" value="ECO:0007669"/>
    <property type="project" value="InterPro"/>
</dbReference>
<comment type="pathway">
    <text evidence="1">Cofactor biosynthesis; adenosylcobalamin biosynthesis.</text>
</comment>
<evidence type="ECO:0000256" key="6">
    <source>
        <dbReference type="ARBA" id="ARBA00022691"/>
    </source>
</evidence>
<keyword evidence="7" id="KW-0812">Transmembrane</keyword>
<dbReference type="InterPro" id="IPR014776">
    <property type="entry name" value="4pyrrole_Mease_sub2"/>
</dbReference>
<dbReference type="InterPro" id="IPR014777">
    <property type="entry name" value="4pyrrole_Mease_sub1"/>
</dbReference>
<reference evidence="9 10" key="1">
    <citation type="journal article" date="2017" name="ISME J.">
        <title>Genome of 'Ca. Desulfovibrio trichonymphae', an H2-oxidizing bacterium in a tripartite symbiotic system within a protist cell in the termite gut.</title>
        <authorList>
            <person name="Kuwahara H."/>
            <person name="Yuki M."/>
            <person name="Izawa K."/>
            <person name="Ohkuma M."/>
            <person name="Hongoh Y."/>
        </authorList>
    </citation>
    <scope>NUCLEOTIDE SEQUENCE [LARGE SCALE GENOMIC DNA]</scope>
    <source>
        <strain evidence="9 10">Rs-N31</strain>
    </source>
</reference>
<dbReference type="Proteomes" id="UP000242645">
    <property type="component" value="Chromosome"/>
</dbReference>
<keyword evidence="4 9" id="KW-0489">Methyltransferase</keyword>
<evidence type="ECO:0000256" key="7">
    <source>
        <dbReference type="SAM" id="Phobius"/>
    </source>
</evidence>
<keyword evidence="7" id="KW-0472">Membrane</keyword>
<proteinExistence type="inferred from homology"/>
<feature type="transmembrane region" description="Helical" evidence="7">
    <location>
        <begin position="40"/>
        <end position="60"/>
    </location>
</feature>
<keyword evidence="6" id="KW-0949">S-adenosyl-L-methionine</keyword>
<dbReference type="InterPro" id="IPR006362">
    <property type="entry name" value="Cbl_synth_CobM/CibF"/>
</dbReference>
<evidence type="ECO:0000256" key="3">
    <source>
        <dbReference type="ARBA" id="ARBA00022573"/>
    </source>
</evidence>
<dbReference type="SUPFAM" id="SSF53790">
    <property type="entry name" value="Tetrapyrrole methylase"/>
    <property type="match status" value="1"/>
</dbReference>
<dbReference type="GO" id="GO:0032259">
    <property type="term" value="P:methylation"/>
    <property type="evidence" value="ECO:0007669"/>
    <property type="project" value="UniProtKB-KW"/>
</dbReference>
<dbReference type="InterPro" id="IPR050161">
    <property type="entry name" value="Siro_Cobalamin_biosynth"/>
</dbReference>
<name>A0A1J1DUE2_9BACT</name>
<dbReference type="PROSITE" id="PS00839">
    <property type="entry name" value="SUMT_1"/>
    <property type="match status" value="1"/>
</dbReference>
<dbReference type="InterPro" id="IPR003043">
    <property type="entry name" value="Uropor_MeTrfase_CS"/>
</dbReference>
<dbReference type="EMBL" id="AP017368">
    <property type="protein sequence ID" value="BAV92325.1"/>
    <property type="molecule type" value="Genomic_DNA"/>
</dbReference>
<dbReference type="Pfam" id="PF00590">
    <property type="entry name" value="TP_methylase"/>
    <property type="match status" value="1"/>
</dbReference>
<feature type="domain" description="Tetrapyrrole methylase" evidence="8">
    <location>
        <begin position="14"/>
        <end position="217"/>
    </location>
</feature>
<dbReference type="RefSeq" id="WP_096399837.1">
    <property type="nucleotide sequence ID" value="NZ_AP017368.1"/>
</dbReference>
<accession>A0A1J1DUE2</accession>
<dbReference type="CDD" id="cd11641">
    <property type="entry name" value="Precorrin-4_C11-MT"/>
    <property type="match status" value="1"/>
</dbReference>
<dbReference type="KEGG" id="dtr:RSDT_0813"/>
<dbReference type="UniPathway" id="UPA00148"/>
<dbReference type="AlphaFoldDB" id="A0A1J1DUE2"/>
<evidence type="ECO:0000256" key="1">
    <source>
        <dbReference type="ARBA" id="ARBA00004953"/>
    </source>
</evidence>
<keyword evidence="5 9" id="KW-0808">Transferase</keyword>
<keyword evidence="10" id="KW-1185">Reference proteome</keyword>
<dbReference type="OrthoDB" id="9815856at2"/>
<dbReference type="PANTHER" id="PTHR45790:SF4">
    <property type="entry name" value="COBALT-PRECORRIN-4 C(11)-METHYLTRANSFERASE"/>
    <property type="match status" value="1"/>
</dbReference>
<gene>
    <name evidence="9" type="primary">cbiF</name>
    <name evidence="9" type="ORF">RSDT_0813</name>
</gene>
<dbReference type="Gene3D" id="3.40.1010.10">
    <property type="entry name" value="Cobalt-precorrin-4 Transmethylase, Domain 1"/>
    <property type="match status" value="1"/>
</dbReference>
<dbReference type="PANTHER" id="PTHR45790">
    <property type="entry name" value="SIROHEME SYNTHASE-RELATED"/>
    <property type="match status" value="1"/>
</dbReference>
<dbReference type="NCBIfam" id="TIGR01465">
    <property type="entry name" value="cobM_cbiF"/>
    <property type="match status" value="1"/>
</dbReference>
<dbReference type="Gene3D" id="3.30.950.10">
    <property type="entry name" value="Methyltransferase, Cobalt-precorrin-4 Transmethylase, Domain 2"/>
    <property type="match status" value="1"/>
</dbReference>
<evidence type="ECO:0000256" key="4">
    <source>
        <dbReference type="ARBA" id="ARBA00022603"/>
    </source>
</evidence>
<evidence type="ECO:0000313" key="9">
    <source>
        <dbReference type="EMBL" id="BAV92325.1"/>
    </source>
</evidence>
<evidence type="ECO:0000313" key="10">
    <source>
        <dbReference type="Proteomes" id="UP000242645"/>
    </source>
</evidence>
<evidence type="ECO:0000259" key="8">
    <source>
        <dbReference type="Pfam" id="PF00590"/>
    </source>
</evidence>
<evidence type="ECO:0000256" key="2">
    <source>
        <dbReference type="ARBA" id="ARBA00005879"/>
    </source>
</evidence>
<evidence type="ECO:0000256" key="5">
    <source>
        <dbReference type="ARBA" id="ARBA00022679"/>
    </source>
</evidence>
<organism evidence="9 10">
    <name type="scientific">Candidatus Desulfovibrio trichonymphae</name>
    <dbReference type="NCBI Taxonomy" id="1725232"/>
    <lineage>
        <taxon>Bacteria</taxon>
        <taxon>Pseudomonadati</taxon>
        <taxon>Thermodesulfobacteriota</taxon>
        <taxon>Desulfovibrionia</taxon>
        <taxon>Desulfovibrionales</taxon>
        <taxon>Desulfovibrionaceae</taxon>
        <taxon>Desulfovibrio</taxon>
    </lineage>
</organism>
<comment type="similarity">
    <text evidence="2">Belongs to the precorrin methyltransferase family.</text>
</comment>